<gene>
    <name evidence="1" type="ORF">EVAR_4124_1</name>
</gene>
<evidence type="ECO:0000313" key="1">
    <source>
        <dbReference type="EMBL" id="GBP93167.1"/>
    </source>
</evidence>
<reference evidence="1 2" key="1">
    <citation type="journal article" date="2019" name="Commun. Biol.">
        <title>The bagworm genome reveals a unique fibroin gene that provides high tensile strength.</title>
        <authorList>
            <person name="Kono N."/>
            <person name="Nakamura H."/>
            <person name="Ohtoshi R."/>
            <person name="Tomita M."/>
            <person name="Numata K."/>
            <person name="Arakawa K."/>
        </authorList>
    </citation>
    <scope>NUCLEOTIDE SEQUENCE [LARGE SCALE GENOMIC DNA]</scope>
</reference>
<keyword evidence="2" id="KW-1185">Reference proteome</keyword>
<dbReference type="EMBL" id="BGZK01002346">
    <property type="protein sequence ID" value="GBP93167.1"/>
    <property type="molecule type" value="Genomic_DNA"/>
</dbReference>
<name>A0A4C2A2M7_EUMVA</name>
<comment type="caution">
    <text evidence="1">The sequence shown here is derived from an EMBL/GenBank/DDBJ whole genome shotgun (WGS) entry which is preliminary data.</text>
</comment>
<dbReference type="AlphaFoldDB" id="A0A4C2A2M7"/>
<dbReference type="Proteomes" id="UP000299102">
    <property type="component" value="Unassembled WGS sequence"/>
</dbReference>
<proteinExistence type="predicted"/>
<sequence>MPGWACYGCRASRGPRTTGVPAQGLVITNYTKSELRGAPPAAPTRPLQVRRSFCGAAGGDGSRTVDETPRWALGLFLAKIKSGISLEKIREAIIFILVSKNSKYSRCISTFCDPWIAVPEGVCTVRAHIPARRALLGRAGRAGWGGALLQRDARQKGQIALSSSRPEKELFFHGNLSPTETLTVSYAISSPTLGYISPYGTMKMFRQRHSLGQPSQRQAAAMSPHPSFSLHEPTVCGVVPPARVAHTHANATQRTRCVCATTAV</sequence>
<evidence type="ECO:0000313" key="2">
    <source>
        <dbReference type="Proteomes" id="UP000299102"/>
    </source>
</evidence>
<accession>A0A4C2A2M7</accession>
<protein>
    <submittedName>
        <fullName evidence="1">Uncharacterized protein</fullName>
    </submittedName>
</protein>
<organism evidence="1 2">
    <name type="scientific">Eumeta variegata</name>
    <name type="common">Bagworm moth</name>
    <name type="synonym">Eumeta japonica</name>
    <dbReference type="NCBI Taxonomy" id="151549"/>
    <lineage>
        <taxon>Eukaryota</taxon>
        <taxon>Metazoa</taxon>
        <taxon>Ecdysozoa</taxon>
        <taxon>Arthropoda</taxon>
        <taxon>Hexapoda</taxon>
        <taxon>Insecta</taxon>
        <taxon>Pterygota</taxon>
        <taxon>Neoptera</taxon>
        <taxon>Endopterygota</taxon>
        <taxon>Lepidoptera</taxon>
        <taxon>Glossata</taxon>
        <taxon>Ditrysia</taxon>
        <taxon>Tineoidea</taxon>
        <taxon>Psychidae</taxon>
        <taxon>Oiketicinae</taxon>
        <taxon>Eumeta</taxon>
    </lineage>
</organism>